<reference evidence="16 17" key="1">
    <citation type="submission" date="2016-10" db="EMBL/GenBank/DDBJ databases">
        <authorList>
            <person name="de Groot N.N."/>
        </authorList>
    </citation>
    <scope>NUCLEOTIDE SEQUENCE [LARGE SCALE GENOMIC DNA]</scope>
    <source>
        <strain evidence="16 17">DSM 45514</strain>
    </source>
</reference>
<feature type="domain" description="Aminoacyl-tRNA synthetase class Ia" evidence="13">
    <location>
        <begin position="20"/>
        <end position="568"/>
    </location>
</feature>
<keyword evidence="4 12" id="KW-0436">Ligase</keyword>
<keyword evidence="5 12" id="KW-0547">Nucleotide-binding</keyword>
<feature type="domain" description="Methionyl/Valyl/Leucyl/Isoleucyl-tRNA synthetase anticodon-binding" evidence="14">
    <location>
        <begin position="612"/>
        <end position="758"/>
    </location>
</feature>
<feature type="domain" description="Valyl-tRNA synthetase tRNA-binding arm" evidence="15">
    <location>
        <begin position="817"/>
        <end position="881"/>
    </location>
</feature>
<feature type="short sequence motif" description="'KMSKS' region" evidence="12">
    <location>
        <begin position="529"/>
        <end position="533"/>
    </location>
</feature>
<dbReference type="SUPFAM" id="SSF50677">
    <property type="entry name" value="ValRS/IleRS/LeuRS editing domain"/>
    <property type="match status" value="1"/>
</dbReference>
<dbReference type="PANTHER" id="PTHR11946">
    <property type="entry name" value="VALYL-TRNA SYNTHETASES"/>
    <property type="match status" value="1"/>
</dbReference>
<dbReference type="Proteomes" id="UP000199387">
    <property type="component" value="Unassembled WGS sequence"/>
</dbReference>
<sequence length="884" mass="101576">MAEQPSNLPTAYDPKRAEDKWYDYWIEGGFFEAGKDPEKKPFSVVIPPPNVTGYLHIGHALDNILQDILVRWKRMEGYDALWLPGMDHAGIATQAKVEARLREEGVSRHDLGREKFLEQVWDWKEHYAQIIRNQWRKLGLSLDYSRERFTMDEGLSQAVREVFVRLYQKGLIYRGKYIINWDPATQTALSDIEVIHKEVQGHLYHMNYPLKDGSGSIRVATTRPETMLGDTGVAVHPEDDRYRDLVGKTVILPVVNREIPIVADEHVDAEFGSGAVKITPAHDPNDFEIGLRHDLPQILVMDETGTMNENAGPYQGLDRFQCREKIVDDLQEAGVLTEIEAHTHSVGHSERSGAVVEPYLSTQWFVRMKPLAEKAIQDIRSGEGVQFVPERFEKIYLHWIENIRDWCISRQLWWGHRIPAWYCTDCSETIVAREDPDHCPKCGGEHLHQDEDVLDTWFSSGLWPFSTMGWPEETEDLKRYYPTDVLVTGYDIIYFWVARMIFSGLEFTGTKPFRDVLIHGLVRDAEGRKMSKSLGNGVDPMEVIEKYGADAIRFMLSTGVTPGNDVRFRWERVEAARNFANKIWNASRFALMHLEGVKAEDLSLNGPLSTADRWILHRLNETVERVTAGLNRYDFGDAGQSLYHFIWDELCDWYIEFAKLPLYGDDEAAKDSTRSVLAYVLDQSLRLLHPFMPFITEEIRQHLPVEGDSITVASWPQSQSRFEAPEAVGEMEILIETIRAVRNTRAEMDLMPKQQVDLLIRAGEEAVPAFRNNEAAIRRLCGVDRLEVDPSLRRPERAMALVVTGAEIFLPLEGVIDIEQTIAKLEGERKKLDKEVERVEKKLANEGFVNKAPAHVVEEERQKGREYREKREKVVNRLKELRGE</sequence>
<dbReference type="InterPro" id="IPR001412">
    <property type="entry name" value="aa-tRNA-synth_I_CS"/>
</dbReference>
<dbReference type="PANTHER" id="PTHR11946:SF93">
    <property type="entry name" value="VALINE--TRNA LIGASE, CHLOROPLASTIC_MITOCHONDRIAL 2"/>
    <property type="match status" value="1"/>
</dbReference>
<keyword evidence="9 12" id="KW-0030">Aminoacyl-tRNA synthetase</keyword>
<dbReference type="GO" id="GO:0002161">
    <property type="term" value="F:aminoacyl-tRNA deacylase activity"/>
    <property type="evidence" value="ECO:0007669"/>
    <property type="project" value="InterPro"/>
</dbReference>
<evidence type="ECO:0000259" key="13">
    <source>
        <dbReference type="Pfam" id="PF00133"/>
    </source>
</evidence>
<dbReference type="SUPFAM" id="SSF47323">
    <property type="entry name" value="Anticodon-binding domain of a subclass of class I aminoacyl-tRNA synthetases"/>
    <property type="match status" value="1"/>
</dbReference>
<proteinExistence type="inferred from homology"/>
<dbReference type="CDD" id="cd07962">
    <property type="entry name" value="Anticodon_Ia_Val"/>
    <property type="match status" value="1"/>
</dbReference>
<comment type="domain">
    <text evidence="12">ValRS has two distinct active sites: one for aminoacylation and one for editing. The misactivated threonine is translocated from the active site to the editing site.</text>
</comment>
<comment type="subcellular location">
    <subcellularLocation>
        <location evidence="1 12">Cytoplasm</location>
    </subcellularLocation>
</comment>
<evidence type="ECO:0000256" key="2">
    <source>
        <dbReference type="ARBA" id="ARBA00011245"/>
    </source>
</evidence>
<dbReference type="Pfam" id="PF08264">
    <property type="entry name" value="Anticodon_1"/>
    <property type="match status" value="1"/>
</dbReference>
<dbReference type="SUPFAM" id="SSF46589">
    <property type="entry name" value="tRNA-binding arm"/>
    <property type="match status" value="1"/>
</dbReference>
<keyword evidence="8 12" id="KW-0175">Coiled coil</keyword>
<dbReference type="FunFam" id="1.10.730.10:FF:000014">
    <property type="entry name" value="Valine--tRNA ligase"/>
    <property type="match status" value="1"/>
</dbReference>
<dbReference type="EMBL" id="FMZA01000004">
    <property type="protein sequence ID" value="SDC20540.1"/>
    <property type="molecule type" value="Genomic_DNA"/>
</dbReference>
<dbReference type="FunFam" id="3.40.50.620:FF:000098">
    <property type="entry name" value="Valine--tRNA ligase"/>
    <property type="match status" value="1"/>
</dbReference>
<evidence type="ECO:0000256" key="11">
    <source>
        <dbReference type="ARBA" id="ARBA00060830"/>
    </source>
</evidence>
<dbReference type="RefSeq" id="WP_091566956.1">
    <property type="nucleotide sequence ID" value="NZ_FMZA01000004.1"/>
</dbReference>
<dbReference type="InterPro" id="IPR037118">
    <property type="entry name" value="Val-tRNA_synth_C_sf"/>
</dbReference>
<dbReference type="Gene3D" id="1.10.730.10">
    <property type="entry name" value="Isoleucyl-tRNA Synthetase, Domain 1"/>
    <property type="match status" value="1"/>
</dbReference>
<dbReference type="AlphaFoldDB" id="A0A1G6JP64"/>
<dbReference type="STRING" id="1236220.SAMN04488112_104127"/>
<dbReference type="InterPro" id="IPR019499">
    <property type="entry name" value="Val-tRNA_synth_tRNA-bd"/>
</dbReference>
<dbReference type="InterPro" id="IPR010978">
    <property type="entry name" value="tRNA-bd_arm"/>
</dbReference>
<evidence type="ECO:0000256" key="8">
    <source>
        <dbReference type="ARBA" id="ARBA00023054"/>
    </source>
</evidence>
<dbReference type="FunFam" id="3.90.740.10:FF:000005">
    <property type="entry name" value="Valine--tRNA ligase, mitochondrial"/>
    <property type="match status" value="1"/>
</dbReference>
<dbReference type="OrthoDB" id="9810365at2"/>
<organism evidence="16 17">
    <name type="scientific">Melghirimyces thermohalophilus</name>
    <dbReference type="NCBI Taxonomy" id="1236220"/>
    <lineage>
        <taxon>Bacteria</taxon>
        <taxon>Bacillati</taxon>
        <taxon>Bacillota</taxon>
        <taxon>Bacilli</taxon>
        <taxon>Bacillales</taxon>
        <taxon>Thermoactinomycetaceae</taxon>
        <taxon>Melghirimyces</taxon>
    </lineage>
</organism>
<dbReference type="InterPro" id="IPR002303">
    <property type="entry name" value="Valyl-tRNA_ligase"/>
</dbReference>
<evidence type="ECO:0000256" key="1">
    <source>
        <dbReference type="ARBA" id="ARBA00004496"/>
    </source>
</evidence>
<dbReference type="HAMAP" id="MF_02004">
    <property type="entry name" value="Val_tRNA_synth_type1"/>
    <property type="match status" value="1"/>
</dbReference>
<comment type="subunit">
    <text evidence="2 12">Monomer.</text>
</comment>
<accession>A0A1G6JP64</accession>
<comment type="catalytic activity">
    <reaction evidence="10 12">
        <text>tRNA(Val) + L-valine + ATP = L-valyl-tRNA(Val) + AMP + diphosphate</text>
        <dbReference type="Rhea" id="RHEA:10704"/>
        <dbReference type="Rhea" id="RHEA-COMP:9672"/>
        <dbReference type="Rhea" id="RHEA-COMP:9708"/>
        <dbReference type="ChEBI" id="CHEBI:30616"/>
        <dbReference type="ChEBI" id="CHEBI:33019"/>
        <dbReference type="ChEBI" id="CHEBI:57762"/>
        <dbReference type="ChEBI" id="CHEBI:78442"/>
        <dbReference type="ChEBI" id="CHEBI:78537"/>
        <dbReference type="ChEBI" id="CHEBI:456215"/>
        <dbReference type="EC" id="6.1.1.9"/>
    </reaction>
</comment>
<dbReference type="PROSITE" id="PS00178">
    <property type="entry name" value="AA_TRNA_LIGASE_I"/>
    <property type="match status" value="1"/>
</dbReference>
<evidence type="ECO:0000256" key="6">
    <source>
        <dbReference type="ARBA" id="ARBA00022840"/>
    </source>
</evidence>
<dbReference type="NCBIfam" id="TIGR00422">
    <property type="entry name" value="valS"/>
    <property type="match status" value="1"/>
</dbReference>
<evidence type="ECO:0000259" key="14">
    <source>
        <dbReference type="Pfam" id="PF08264"/>
    </source>
</evidence>
<keyword evidence="6 12" id="KW-0067">ATP-binding</keyword>
<dbReference type="GO" id="GO:0005829">
    <property type="term" value="C:cytosol"/>
    <property type="evidence" value="ECO:0007669"/>
    <property type="project" value="TreeGrafter"/>
</dbReference>
<dbReference type="PRINTS" id="PR00986">
    <property type="entry name" value="TRNASYNTHVAL"/>
</dbReference>
<comment type="function">
    <text evidence="12">Catalyzes the attachment of valine to tRNA(Val). As ValRS can inadvertently accommodate and process structurally similar amino acids such as threonine, to avoid such errors, it has a 'posttransfer' editing activity that hydrolyzes mischarged Thr-tRNA(Val) in a tRNA-dependent manner.</text>
</comment>
<evidence type="ECO:0000256" key="9">
    <source>
        <dbReference type="ARBA" id="ARBA00023146"/>
    </source>
</evidence>
<evidence type="ECO:0000256" key="10">
    <source>
        <dbReference type="ARBA" id="ARBA00047552"/>
    </source>
</evidence>
<dbReference type="Pfam" id="PF00133">
    <property type="entry name" value="tRNA-synt_1"/>
    <property type="match status" value="1"/>
</dbReference>
<dbReference type="InterPro" id="IPR009008">
    <property type="entry name" value="Val/Leu/Ile-tRNA-synth_edit"/>
</dbReference>
<name>A0A1G6JP64_9BACL</name>
<dbReference type="GO" id="GO:0006438">
    <property type="term" value="P:valyl-tRNA aminoacylation"/>
    <property type="evidence" value="ECO:0007669"/>
    <property type="project" value="UniProtKB-UniRule"/>
</dbReference>
<keyword evidence="7 12" id="KW-0648">Protein biosynthesis</keyword>
<keyword evidence="17" id="KW-1185">Reference proteome</keyword>
<evidence type="ECO:0000256" key="5">
    <source>
        <dbReference type="ARBA" id="ARBA00022741"/>
    </source>
</evidence>
<dbReference type="InterPro" id="IPR013155">
    <property type="entry name" value="M/V/L/I-tRNA-synth_anticd-bd"/>
</dbReference>
<dbReference type="InterPro" id="IPR002300">
    <property type="entry name" value="aa-tRNA-synth_Ia"/>
</dbReference>
<protein>
    <recommendedName>
        <fullName evidence="12">Valine--tRNA ligase</fullName>
        <ecNumber evidence="12">6.1.1.9</ecNumber>
    </recommendedName>
    <alternativeName>
        <fullName evidence="12">Valyl-tRNA synthetase</fullName>
        <shortName evidence="12">ValRS</shortName>
    </alternativeName>
</protein>
<feature type="coiled-coil region" evidence="12">
    <location>
        <begin position="815"/>
        <end position="884"/>
    </location>
</feature>
<dbReference type="Gene3D" id="3.90.740.10">
    <property type="entry name" value="Valyl/Leucyl/Isoleucyl-tRNA synthetase, editing domain"/>
    <property type="match status" value="1"/>
</dbReference>
<evidence type="ECO:0000256" key="4">
    <source>
        <dbReference type="ARBA" id="ARBA00022598"/>
    </source>
</evidence>
<evidence type="ECO:0000256" key="12">
    <source>
        <dbReference type="HAMAP-Rule" id="MF_02004"/>
    </source>
</evidence>
<dbReference type="EC" id="6.1.1.9" evidence="12"/>
<dbReference type="GO" id="GO:0005524">
    <property type="term" value="F:ATP binding"/>
    <property type="evidence" value="ECO:0007669"/>
    <property type="project" value="UniProtKB-UniRule"/>
</dbReference>
<dbReference type="InterPro" id="IPR009080">
    <property type="entry name" value="tRNAsynth_Ia_anticodon-bd"/>
</dbReference>
<gene>
    <name evidence="12" type="primary">valS</name>
    <name evidence="16" type="ORF">SAMN04488112_104127</name>
</gene>
<evidence type="ECO:0000256" key="3">
    <source>
        <dbReference type="ARBA" id="ARBA00022490"/>
    </source>
</evidence>
<dbReference type="SUPFAM" id="SSF52374">
    <property type="entry name" value="Nucleotidylyl transferase"/>
    <property type="match status" value="1"/>
</dbReference>
<dbReference type="Pfam" id="PF10458">
    <property type="entry name" value="Val_tRNA-synt_C"/>
    <property type="match status" value="1"/>
</dbReference>
<dbReference type="InterPro" id="IPR014729">
    <property type="entry name" value="Rossmann-like_a/b/a_fold"/>
</dbReference>
<dbReference type="FunFam" id="3.40.50.620:FF:000032">
    <property type="entry name" value="Valine--tRNA ligase"/>
    <property type="match status" value="1"/>
</dbReference>
<dbReference type="InterPro" id="IPR033705">
    <property type="entry name" value="Anticodon_Ia_Val"/>
</dbReference>
<dbReference type="GO" id="GO:0004832">
    <property type="term" value="F:valine-tRNA ligase activity"/>
    <property type="evidence" value="ECO:0007669"/>
    <property type="project" value="UniProtKB-UniRule"/>
</dbReference>
<dbReference type="NCBIfam" id="NF004349">
    <property type="entry name" value="PRK05729.1"/>
    <property type="match status" value="1"/>
</dbReference>
<dbReference type="FunFam" id="1.10.287.380:FF:000001">
    <property type="entry name" value="Valine--tRNA ligase"/>
    <property type="match status" value="1"/>
</dbReference>
<dbReference type="Gene3D" id="3.40.50.620">
    <property type="entry name" value="HUPs"/>
    <property type="match status" value="2"/>
</dbReference>
<comment type="similarity">
    <text evidence="11 12">Belongs to the class-I aminoacyl-tRNA synthetase family. ValS type 1 subfamily.</text>
</comment>
<evidence type="ECO:0000313" key="17">
    <source>
        <dbReference type="Proteomes" id="UP000199387"/>
    </source>
</evidence>
<evidence type="ECO:0000259" key="15">
    <source>
        <dbReference type="Pfam" id="PF10458"/>
    </source>
</evidence>
<dbReference type="CDD" id="cd00817">
    <property type="entry name" value="ValRS_core"/>
    <property type="match status" value="1"/>
</dbReference>
<dbReference type="Gene3D" id="1.10.287.380">
    <property type="entry name" value="Valyl-tRNA synthetase, C-terminal domain"/>
    <property type="match status" value="1"/>
</dbReference>
<evidence type="ECO:0000313" key="16">
    <source>
        <dbReference type="EMBL" id="SDC20540.1"/>
    </source>
</evidence>
<evidence type="ECO:0000256" key="7">
    <source>
        <dbReference type="ARBA" id="ARBA00022917"/>
    </source>
</evidence>
<comment type="domain">
    <text evidence="12">The C-terminal coiled-coil domain is crucial for aminoacylation activity.</text>
</comment>
<feature type="binding site" evidence="12">
    <location>
        <position position="532"/>
    </location>
    <ligand>
        <name>ATP</name>
        <dbReference type="ChEBI" id="CHEBI:30616"/>
    </ligand>
</feature>
<feature type="short sequence motif" description="'HIGH' region" evidence="12">
    <location>
        <begin position="49"/>
        <end position="59"/>
    </location>
</feature>
<keyword evidence="3 12" id="KW-0963">Cytoplasm</keyword>